<proteinExistence type="inferred from homology"/>
<dbReference type="Pfam" id="PF23356">
    <property type="entry name" value="TPR_PEP5_VPS11"/>
    <property type="match status" value="1"/>
</dbReference>
<evidence type="ECO:0000256" key="10">
    <source>
        <dbReference type="PROSITE-ProRule" id="PRU01006"/>
    </source>
</evidence>
<dbReference type="VEuPathDB" id="TriTrypDB:TEOVI_000317600"/>
<dbReference type="Proteomes" id="UP000195570">
    <property type="component" value="Unassembled WGS sequence"/>
</dbReference>
<feature type="region of interest" description="Disordered" evidence="11">
    <location>
        <begin position="1090"/>
        <end position="1110"/>
    </location>
</feature>
<dbReference type="AlphaFoldDB" id="A0A1G4IGX9"/>
<keyword evidence="14" id="KW-1185">Reference proteome</keyword>
<gene>
    <name evidence="13" type="ORF">TEOVI_000317600</name>
</gene>
<keyword evidence="4 9" id="KW-0863">Zinc-finger</keyword>
<organism evidence="13 14">
    <name type="scientific">Trypanosoma equiperdum</name>
    <dbReference type="NCBI Taxonomy" id="5694"/>
    <lineage>
        <taxon>Eukaryota</taxon>
        <taxon>Discoba</taxon>
        <taxon>Euglenozoa</taxon>
        <taxon>Kinetoplastea</taxon>
        <taxon>Metakinetoplastina</taxon>
        <taxon>Trypanosomatida</taxon>
        <taxon>Trypanosomatidae</taxon>
        <taxon>Trypanosoma</taxon>
    </lineage>
</organism>
<dbReference type="PROSITE" id="PS50236">
    <property type="entry name" value="CHCR"/>
    <property type="match status" value="1"/>
</dbReference>
<keyword evidence="5" id="KW-0862">Zinc</keyword>
<dbReference type="CDD" id="cd16688">
    <property type="entry name" value="RING-H2_Vps11"/>
    <property type="match status" value="1"/>
</dbReference>
<dbReference type="InterPro" id="IPR016024">
    <property type="entry name" value="ARM-type_fold"/>
</dbReference>
<dbReference type="InterPro" id="IPR036322">
    <property type="entry name" value="WD40_repeat_dom_sf"/>
</dbReference>
<evidence type="ECO:0000256" key="8">
    <source>
        <dbReference type="ARBA" id="ARBA00029433"/>
    </source>
</evidence>
<evidence type="ECO:0000256" key="3">
    <source>
        <dbReference type="ARBA" id="ARBA00022723"/>
    </source>
</evidence>
<evidence type="ECO:0000256" key="6">
    <source>
        <dbReference type="ARBA" id="ARBA00022927"/>
    </source>
</evidence>
<dbReference type="GO" id="GO:0007032">
    <property type="term" value="P:endosome organization"/>
    <property type="evidence" value="ECO:0007669"/>
    <property type="project" value="TreeGrafter"/>
</dbReference>
<dbReference type="GO" id="GO:0005768">
    <property type="term" value="C:endosome"/>
    <property type="evidence" value="ECO:0007669"/>
    <property type="project" value="TreeGrafter"/>
</dbReference>
<evidence type="ECO:0000256" key="1">
    <source>
        <dbReference type="ARBA" id="ARBA00007070"/>
    </source>
</evidence>
<dbReference type="InterPro" id="IPR000547">
    <property type="entry name" value="Clathrin_H-chain/VPS_repeat"/>
</dbReference>
<feature type="repeat" description="CHCR" evidence="10">
    <location>
        <begin position="505"/>
        <end position="656"/>
    </location>
</feature>
<dbReference type="GO" id="GO:0030897">
    <property type="term" value="C:HOPS complex"/>
    <property type="evidence" value="ECO:0007669"/>
    <property type="project" value="TreeGrafter"/>
</dbReference>
<dbReference type="SUPFAM" id="SSF48371">
    <property type="entry name" value="ARM repeat"/>
    <property type="match status" value="1"/>
</dbReference>
<evidence type="ECO:0000256" key="2">
    <source>
        <dbReference type="ARBA" id="ARBA00022448"/>
    </source>
</evidence>
<dbReference type="GO" id="GO:0007033">
    <property type="term" value="P:vacuole organization"/>
    <property type="evidence" value="ECO:0007669"/>
    <property type="project" value="TreeGrafter"/>
</dbReference>
<dbReference type="GO" id="GO:0030674">
    <property type="term" value="F:protein-macromolecule adaptor activity"/>
    <property type="evidence" value="ECO:0007669"/>
    <property type="project" value="TreeGrafter"/>
</dbReference>
<dbReference type="SUPFAM" id="SSF50978">
    <property type="entry name" value="WD40 repeat-like"/>
    <property type="match status" value="1"/>
</dbReference>
<evidence type="ECO:0000313" key="14">
    <source>
        <dbReference type="Proteomes" id="UP000195570"/>
    </source>
</evidence>
<evidence type="ECO:0000256" key="4">
    <source>
        <dbReference type="ARBA" id="ARBA00022771"/>
    </source>
</evidence>
<accession>A0A1G4IGX9</accession>
<keyword evidence="7" id="KW-0472">Membrane</keyword>
<evidence type="ECO:0000313" key="13">
    <source>
        <dbReference type="EMBL" id="SCU71595.1"/>
    </source>
</evidence>
<dbReference type="GO" id="GO:0008270">
    <property type="term" value="F:zinc ion binding"/>
    <property type="evidence" value="ECO:0007669"/>
    <property type="project" value="UniProtKB-KW"/>
</dbReference>
<evidence type="ECO:0000256" key="9">
    <source>
        <dbReference type="PROSITE-ProRule" id="PRU00175"/>
    </source>
</evidence>
<dbReference type="PANTHER" id="PTHR23323">
    <property type="entry name" value="VACUOLAR PROTEIN SORTING-ASSOCIATED PROTEIN"/>
    <property type="match status" value="1"/>
</dbReference>
<evidence type="ECO:0000256" key="5">
    <source>
        <dbReference type="ARBA" id="ARBA00022833"/>
    </source>
</evidence>
<evidence type="ECO:0000256" key="7">
    <source>
        <dbReference type="ARBA" id="ARBA00023136"/>
    </source>
</evidence>
<comment type="similarity">
    <text evidence="1">Belongs to the VPS11 family.</text>
</comment>
<dbReference type="RefSeq" id="XP_067082232.1">
    <property type="nucleotide sequence ID" value="XM_067226131.1"/>
</dbReference>
<dbReference type="PANTHER" id="PTHR23323:SF24">
    <property type="entry name" value="VACUOLAR PROTEIN SORTING-ASSOCIATED PROTEIN 11 HOMOLOG"/>
    <property type="match status" value="1"/>
</dbReference>
<dbReference type="InterPro" id="IPR057307">
    <property type="entry name" value="PEP5_VPS11_N"/>
</dbReference>
<protein>
    <submittedName>
        <fullName evidence="13">Region in Clathrin and VPS, putative</fullName>
    </submittedName>
</protein>
<evidence type="ECO:0000256" key="11">
    <source>
        <dbReference type="SAM" id="MobiDB-lite"/>
    </source>
</evidence>
<evidence type="ECO:0000259" key="12">
    <source>
        <dbReference type="PROSITE" id="PS50089"/>
    </source>
</evidence>
<keyword evidence="2" id="KW-0813">Transport</keyword>
<dbReference type="InterPro" id="IPR001841">
    <property type="entry name" value="Znf_RING"/>
</dbReference>
<keyword evidence="6" id="KW-0653">Protein transport</keyword>
<dbReference type="InterPro" id="IPR011990">
    <property type="entry name" value="TPR-like_helical_dom_sf"/>
</dbReference>
<keyword evidence="3" id="KW-0479">Metal-binding</keyword>
<feature type="domain" description="RING-type" evidence="12">
    <location>
        <begin position="975"/>
        <end position="1010"/>
    </location>
</feature>
<dbReference type="PROSITE" id="PS50089">
    <property type="entry name" value="ZF_RING_2"/>
    <property type="match status" value="1"/>
</dbReference>
<reference evidence="13" key="1">
    <citation type="submission" date="2016-09" db="EMBL/GenBank/DDBJ databases">
        <authorList>
            <person name="Hebert L."/>
            <person name="Moumen B."/>
        </authorList>
    </citation>
    <scope>NUCLEOTIDE SEQUENCE [LARGE SCALE GENOMIC DNA]</scope>
    <source>
        <strain evidence="13">OVI</strain>
    </source>
</reference>
<dbReference type="GO" id="GO:0006904">
    <property type="term" value="P:vesicle docking involved in exocytosis"/>
    <property type="evidence" value="ECO:0007669"/>
    <property type="project" value="TreeGrafter"/>
</dbReference>
<dbReference type="Pfam" id="PF23341">
    <property type="entry name" value="PEP5_VPS11_N"/>
    <property type="match status" value="1"/>
</dbReference>
<dbReference type="GeneID" id="92377116"/>
<dbReference type="Pfam" id="PF17122">
    <property type="entry name" value="zf-C3H2C3"/>
    <property type="match status" value="1"/>
</dbReference>
<comment type="caution">
    <text evidence="13">The sequence shown here is derived from an EMBL/GenBank/DDBJ whole genome shotgun (WGS) entry which is preliminary data.</text>
</comment>
<sequence length="1123" mass="125332">MAAVWRSFKFFNAELVKNPLCRMEMTCCCCGEGLVFAGGSDGAVWAVDRSSNNEGVKCEFGAYKGPVLYMKYVQSRNVLVTIGDDDGEDVCVIRVWNLEAAAAPGRISPPPCNEHRLFSSKHPPPRERVPLCPIYDTGSTSSPTSNKRRDATDCAPTTSINTVVASFDVADDLQCMAVALVSGDVILLHDDLERKKALRLQRLRSNIAKGPIAFVGFTRATYTPDATTKKTKNQQLFTLSASRRGEEMVTHIMYSVYADCVTVWQVSSAGCEEHSCDSFGGALRGRCCMTDDGQLVVASNASDHITVFGNKETLSPRKQSQGSFVSSHFSSSQAVEVAGRKCLLLSHRGYVVVLAQSDAWSDRFVLQCYDLPNRLRCLSRSQENYCTHVEWMLADSSDILVFCREPIRHVEASNSGSVTGYESKNIRTAAHACYQVVRLVEVGLEKRLQQLFQKECYEIAQSIACRSQSTPGGRHRKNQQLLDIKKHYGDYLVSKRDYTGAMRQYVDIIGHVEPSYVIRVFVDAQQIVPLTGYLEELHNTRDNQTAQRSHTTLLLCCYIQLHDEEKLNNFIRRSDVRFDPRIAIDVCTEARYYEAALYLAEKYAKPHDYVTVQLDHLNNPKKALEFIQALCLDDAEAILRQQHGKHLVAALPRRATEVLINLCVGWSGPARRLVGNEVATSKEGGPKHHNRGDAKDFLHILSDFPVCLLHFLRAVVNSGVLDDADPKREMVIYNTLLEMYVTRELKHATRGNIIPMEEESFVAESCEERRKQAYGFFTVHSGRYDPYHALLLAEQHGFEEGVFVLLRRLNCSTELMQYHAKGLAHGVPTLVRQIAKTRLIEICLNSTNDGVEQSNDGSGNGPKSGGSARELWLSLLSMLAHTPESDAQDISQVLGHIAAQDALSPLSVLTTLNSSNPELPLHIFRDYVVRMVQREVKRSESIKARTEARLKELHELHGKLDALQTRVTTLQAFNCNHCGSPLDLPAVYFSCQHAFHQRCLNDTARCNVCSPANFEFGCVDQPQYDGEDESDKFFHCLGGFSYEKGFDVVVERFSNGVTGLQGPRKMDAPCDSSSIVHGLLNSSIDLTSSVNRSRGPSETVLLSDDDTYDESGELMKPEAVELW</sequence>
<dbReference type="InterPro" id="IPR057308">
    <property type="entry name" value="CHCR_PEP5_VPS11"/>
</dbReference>
<dbReference type="GO" id="GO:0048284">
    <property type="term" value="P:organelle fusion"/>
    <property type="evidence" value="ECO:0007669"/>
    <property type="project" value="TreeGrafter"/>
</dbReference>
<name>A0A1G4IGX9_TRYEQ</name>
<dbReference type="EMBL" id="CZPT02001674">
    <property type="protein sequence ID" value="SCU71595.1"/>
    <property type="molecule type" value="Genomic_DNA"/>
</dbReference>
<comment type="subcellular location">
    <subcellularLocation>
        <location evidence="8">Endomembrane system</location>
        <topology evidence="8">Peripheral membrane protein</topology>
        <orientation evidence="8">Cytoplasmic side</orientation>
    </subcellularLocation>
</comment>
<dbReference type="Gene3D" id="1.25.40.10">
    <property type="entry name" value="Tetratricopeptide repeat domain"/>
    <property type="match status" value="1"/>
</dbReference>
<dbReference type="GO" id="GO:0006886">
    <property type="term" value="P:intracellular protein transport"/>
    <property type="evidence" value="ECO:0007669"/>
    <property type="project" value="UniProtKB-UniRule"/>
</dbReference>